<protein>
    <submittedName>
        <fullName evidence="2">Uncharacterized protein</fullName>
    </submittedName>
</protein>
<dbReference type="RefSeq" id="WP_094450256.1">
    <property type="nucleotide sequence ID" value="NZ_NMVI01000013.1"/>
</dbReference>
<organism evidence="2 3">
    <name type="scientific">Parenemella sanctibonifatiensis</name>
    <dbReference type="NCBI Taxonomy" id="2016505"/>
    <lineage>
        <taxon>Bacteria</taxon>
        <taxon>Bacillati</taxon>
        <taxon>Actinomycetota</taxon>
        <taxon>Actinomycetes</taxon>
        <taxon>Propionibacteriales</taxon>
        <taxon>Propionibacteriaceae</taxon>
        <taxon>Parenemella</taxon>
    </lineage>
</organism>
<accession>A0A255EAH5</accession>
<comment type="caution">
    <text evidence="2">The sequence shown here is derived from an EMBL/GenBank/DDBJ whole genome shotgun (WGS) entry which is preliminary data.</text>
</comment>
<reference evidence="2 3" key="1">
    <citation type="submission" date="2017-07" db="EMBL/GenBank/DDBJ databases">
        <title>Draft whole genome sequences of clinical Proprionibacteriaceae strains.</title>
        <authorList>
            <person name="Bernier A.-M."/>
            <person name="Bernard K."/>
            <person name="Domingo M.-C."/>
        </authorList>
    </citation>
    <scope>NUCLEOTIDE SEQUENCE [LARGE SCALE GENOMIC DNA]</scope>
    <source>
        <strain evidence="2 3">NML 160184</strain>
    </source>
</reference>
<evidence type="ECO:0000313" key="2">
    <source>
        <dbReference type="EMBL" id="OYN88270.1"/>
    </source>
</evidence>
<evidence type="ECO:0000313" key="3">
    <source>
        <dbReference type="Proteomes" id="UP000216533"/>
    </source>
</evidence>
<name>A0A255EAH5_9ACTN</name>
<dbReference type="Proteomes" id="UP000216533">
    <property type="component" value="Unassembled WGS sequence"/>
</dbReference>
<proteinExistence type="predicted"/>
<sequence>MSVSAMPDEVAVAAAIRLCRGLLALTAHRGSIEGVAHLIVGPEVAHHVHDPDGLVGSGEGEELRVVLPALLAHQIHGSHRSPWQLALPQPGQLGGLRGPASLTQQALAAGAAVLGNDLALLPHPVGPALQWVVLPAQLPIPPEGPREAEQALQRLLIESGDALGERHGTAADRPQPSEAPHFPATSAPAQRALDRAWRWWWLAEAGLVADPAYSSHGSAQRDQVLRRLRDAARAAVAAAASTPVVSAPDGP</sequence>
<dbReference type="AlphaFoldDB" id="A0A255EAH5"/>
<evidence type="ECO:0000256" key="1">
    <source>
        <dbReference type="SAM" id="MobiDB-lite"/>
    </source>
</evidence>
<dbReference type="EMBL" id="NMVI01000013">
    <property type="protein sequence ID" value="OYN88270.1"/>
    <property type="molecule type" value="Genomic_DNA"/>
</dbReference>
<gene>
    <name evidence="2" type="ORF">CGZ92_04840</name>
</gene>
<feature type="region of interest" description="Disordered" evidence="1">
    <location>
        <begin position="166"/>
        <end position="188"/>
    </location>
</feature>